<name>A0A9D2C7I8_9MICO</name>
<dbReference type="InterPro" id="IPR028939">
    <property type="entry name" value="P5C_Rdtase_cat_N"/>
</dbReference>
<dbReference type="SUPFAM" id="SSF51735">
    <property type="entry name" value="NAD(P)-binding Rossmann-fold domains"/>
    <property type="match status" value="1"/>
</dbReference>
<organism evidence="3 4">
    <name type="scientific">Candidatus Agrococcus pullicola</name>
    <dbReference type="NCBI Taxonomy" id="2838429"/>
    <lineage>
        <taxon>Bacteria</taxon>
        <taxon>Bacillati</taxon>
        <taxon>Actinomycetota</taxon>
        <taxon>Actinomycetes</taxon>
        <taxon>Micrococcales</taxon>
        <taxon>Microbacteriaceae</taxon>
        <taxon>Agrococcus</taxon>
    </lineage>
</organism>
<dbReference type="GO" id="GO:0004735">
    <property type="term" value="F:pyrroline-5-carboxylate reductase activity"/>
    <property type="evidence" value="ECO:0007669"/>
    <property type="project" value="TreeGrafter"/>
</dbReference>
<dbReference type="Gene3D" id="3.40.50.720">
    <property type="entry name" value="NAD(P)-binding Rossmann-like Domain"/>
    <property type="match status" value="1"/>
</dbReference>
<evidence type="ECO:0000256" key="1">
    <source>
        <dbReference type="ARBA" id="ARBA00005525"/>
    </source>
</evidence>
<evidence type="ECO:0000313" key="3">
    <source>
        <dbReference type="EMBL" id="HIY65086.1"/>
    </source>
</evidence>
<dbReference type="AlphaFoldDB" id="A0A9D2C7I8"/>
<feature type="domain" description="Pyrroline-5-carboxylate reductase catalytic N-terminal" evidence="2">
    <location>
        <begin position="12"/>
        <end position="105"/>
    </location>
</feature>
<dbReference type="InterPro" id="IPR036291">
    <property type="entry name" value="NAD(P)-bd_dom_sf"/>
</dbReference>
<protein>
    <submittedName>
        <fullName evidence="3">NAD(P)-binding domain-containing protein</fullName>
    </submittedName>
</protein>
<reference evidence="3" key="1">
    <citation type="journal article" date="2021" name="PeerJ">
        <title>Extensive microbial diversity within the chicken gut microbiome revealed by metagenomics and culture.</title>
        <authorList>
            <person name="Gilroy R."/>
            <person name="Ravi A."/>
            <person name="Getino M."/>
            <person name="Pursley I."/>
            <person name="Horton D.L."/>
            <person name="Alikhan N.F."/>
            <person name="Baker D."/>
            <person name="Gharbi K."/>
            <person name="Hall N."/>
            <person name="Watson M."/>
            <person name="Adriaenssens E.M."/>
            <person name="Foster-Nyarko E."/>
            <person name="Jarju S."/>
            <person name="Secka A."/>
            <person name="Antonio M."/>
            <person name="Oren A."/>
            <person name="Chaudhuri R.R."/>
            <person name="La Ragione R."/>
            <person name="Hildebrand F."/>
            <person name="Pallen M.J."/>
        </authorList>
    </citation>
    <scope>NUCLEOTIDE SEQUENCE</scope>
    <source>
        <strain evidence="3">ChiGjej1B1-98</strain>
    </source>
</reference>
<evidence type="ECO:0000313" key="4">
    <source>
        <dbReference type="Proteomes" id="UP000824005"/>
    </source>
</evidence>
<comment type="caution">
    <text evidence="3">The sequence shown here is derived from an EMBL/GenBank/DDBJ whole genome shotgun (WGS) entry which is preliminary data.</text>
</comment>
<feature type="non-terminal residue" evidence="3">
    <location>
        <position position="210"/>
    </location>
</feature>
<gene>
    <name evidence="3" type="ORF">H9830_02265</name>
</gene>
<dbReference type="PANTHER" id="PTHR11645">
    <property type="entry name" value="PYRROLINE-5-CARBOXYLATE REDUCTASE"/>
    <property type="match status" value="1"/>
</dbReference>
<accession>A0A9D2C7I8</accession>
<evidence type="ECO:0000259" key="2">
    <source>
        <dbReference type="Pfam" id="PF03807"/>
    </source>
</evidence>
<dbReference type="Proteomes" id="UP000824005">
    <property type="component" value="Unassembled WGS sequence"/>
</dbReference>
<comment type="similarity">
    <text evidence="1">Belongs to the pyrroline-5-carboxylate reductase family.</text>
</comment>
<dbReference type="GO" id="GO:0055129">
    <property type="term" value="P:L-proline biosynthetic process"/>
    <property type="evidence" value="ECO:0007669"/>
    <property type="project" value="TreeGrafter"/>
</dbReference>
<dbReference type="PANTHER" id="PTHR11645:SF13">
    <property type="entry name" value="PYRROLINE-5-CARBOXYLATE REDUCTASE CATALYTIC N-TERMINAL DOMAIN-CONTAINING PROTEIN"/>
    <property type="match status" value="1"/>
</dbReference>
<dbReference type="Pfam" id="PF03807">
    <property type="entry name" value="F420_oxidored"/>
    <property type="match status" value="1"/>
</dbReference>
<proteinExistence type="inferred from homology"/>
<sequence length="210" mass="22131">MRDAGTVDPIGTVGFIGVGEIAKAMVEGLASDDGRPTPIVLSPRGREHARQLSSRFDTVRVAGSNGDVARESDTVVLAVRPEQLTTALDGVRFRSSQVVVSALAGVDIAELRAVIGAEIPVIRSIPLPPVSRRSSRTVICPDHPVAASLFDRLGGTLAVADETELAVFSAITGSFTGLLQYVATVAEWAERQGAPALEAERFIRTAFAEL</sequence>
<dbReference type="EMBL" id="DXDC01000064">
    <property type="protein sequence ID" value="HIY65086.1"/>
    <property type="molecule type" value="Genomic_DNA"/>
</dbReference>
<reference evidence="3" key="2">
    <citation type="submission" date="2021-04" db="EMBL/GenBank/DDBJ databases">
        <authorList>
            <person name="Gilroy R."/>
        </authorList>
    </citation>
    <scope>NUCLEOTIDE SEQUENCE</scope>
    <source>
        <strain evidence="3">ChiGjej1B1-98</strain>
    </source>
</reference>